<organism evidence="4 5">
    <name type="scientific">Cercophora newfieldiana</name>
    <dbReference type="NCBI Taxonomy" id="92897"/>
    <lineage>
        <taxon>Eukaryota</taxon>
        <taxon>Fungi</taxon>
        <taxon>Dikarya</taxon>
        <taxon>Ascomycota</taxon>
        <taxon>Pezizomycotina</taxon>
        <taxon>Sordariomycetes</taxon>
        <taxon>Sordariomycetidae</taxon>
        <taxon>Sordariales</taxon>
        <taxon>Lasiosphaeriaceae</taxon>
        <taxon>Cercophora</taxon>
    </lineage>
</organism>
<evidence type="ECO:0000313" key="5">
    <source>
        <dbReference type="Proteomes" id="UP001174936"/>
    </source>
</evidence>
<comment type="caution">
    <text evidence="4">The sequence shown here is derived from an EMBL/GenBank/DDBJ whole genome shotgun (WGS) entry which is preliminary data.</text>
</comment>
<feature type="transmembrane region" description="Helical" evidence="2">
    <location>
        <begin position="230"/>
        <end position="251"/>
    </location>
</feature>
<gene>
    <name evidence="4" type="ORF">B0T16DRAFT_82875</name>
</gene>
<protein>
    <submittedName>
        <fullName evidence="4">Uncharacterized protein</fullName>
    </submittedName>
</protein>
<feature type="signal peptide" evidence="3">
    <location>
        <begin position="1"/>
        <end position="27"/>
    </location>
</feature>
<feature type="region of interest" description="Disordered" evidence="1">
    <location>
        <begin position="270"/>
        <end position="306"/>
    </location>
</feature>
<sequence length="496" mass="53148">MKVAMPCIRSFPRLAVAAALAVPLASALLVAPGSPCSTPCGNELSSSSPAEMVCREDAYTTSSAGIVFSNCIKCETASTYATESGSQSDLQALTYNLRFNIGYCLWGDHGNTQAEDTPCKTSMACGPFYDAISYRNYSATVSGLGYCDHWPGHRMTNCEQCLVQLPNGHFLSNYLTMLDAACQQKPGNGSTISIQGNPFETTAIVITTPEPTYATVPTPDYGPVSLGARVGIAFGTLAFILAIVGFCIVFNGKRRRRAFLRELEARNGGQGWPHPKARYGNNGDMLETPASQKPLTGWDESPVSASTETTAVPRYFSPYNSNYNSPVSATDKGPSASNVNWPALSPQRLNQLIQEQSPANGTPPPAFSHWPSASQEKALLQLQHDQRQAEIAIGVALGGDEASLRSKASNQSMNNNPYTNGLYTTTDSKGKSRDEAYEMVESPYSGGNAHPSYKMPAEPDAPVLHHPGYGRHHVARPGQMYGAGLTEHDARNGTAV</sequence>
<feature type="compositionally biased region" description="Polar residues" evidence="1">
    <location>
        <begin position="407"/>
        <end position="427"/>
    </location>
</feature>
<evidence type="ECO:0000256" key="3">
    <source>
        <dbReference type="SAM" id="SignalP"/>
    </source>
</evidence>
<keyword evidence="5" id="KW-1185">Reference proteome</keyword>
<evidence type="ECO:0000313" key="4">
    <source>
        <dbReference type="EMBL" id="KAK0651596.1"/>
    </source>
</evidence>
<accession>A0AA39YHH5</accession>
<feature type="chain" id="PRO_5041214951" evidence="3">
    <location>
        <begin position="28"/>
        <end position="496"/>
    </location>
</feature>
<dbReference type="EMBL" id="JAULSV010000002">
    <property type="protein sequence ID" value="KAK0651596.1"/>
    <property type="molecule type" value="Genomic_DNA"/>
</dbReference>
<dbReference type="AlphaFoldDB" id="A0AA39YHH5"/>
<evidence type="ECO:0000256" key="2">
    <source>
        <dbReference type="SAM" id="Phobius"/>
    </source>
</evidence>
<keyword evidence="2" id="KW-1133">Transmembrane helix</keyword>
<keyword evidence="3" id="KW-0732">Signal</keyword>
<keyword evidence="2" id="KW-0472">Membrane</keyword>
<reference evidence="4" key="1">
    <citation type="submission" date="2023-06" db="EMBL/GenBank/DDBJ databases">
        <title>Genome-scale phylogeny and comparative genomics of the fungal order Sordariales.</title>
        <authorList>
            <consortium name="Lawrence Berkeley National Laboratory"/>
            <person name="Hensen N."/>
            <person name="Bonometti L."/>
            <person name="Westerberg I."/>
            <person name="Brannstrom I.O."/>
            <person name="Guillou S."/>
            <person name="Cros-Aarteil S."/>
            <person name="Calhoun S."/>
            <person name="Haridas S."/>
            <person name="Kuo A."/>
            <person name="Mondo S."/>
            <person name="Pangilinan J."/>
            <person name="Riley R."/>
            <person name="Labutti K."/>
            <person name="Andreopoulos B."/>
            <person name="Lipzen A."/>
            <person name="Chen C."/>
            <person name="Yanf M."/>
            <person name="Daum C."/>
            <person name="Ng V."/>
            <person name="Clum A."/>
            <person name="Steindorff A."/>
            <person name="Ohm R."/>
            <person name="Martin F."/>
            <person name="Silar P."/>
            <person name="Natvig D."/>
            <person name="Lalanne C."/>
            <person name="Gautier V."/>
            <person name="Ament-Velasquez S.L."/>
            <person name="Kruys A."/>
            <person name="Hutchinson M.I."/>
            <person name="Powell A.J."/>
            <person name="Barry K."/>
            <person name="Miller A.N."/>
            <person name="Grigoriev I.V."/>
            <person name="Debuchy R."/>
            <person name="Gladieux P."/>
            <person name="Thoren M.H."/>
            <person name="Johannesson H."/>
        </authorList>
    </citation>
    <scope>NUCLEOTIDE SEQUENCE</scope>
    <source>
        <strain evidence="4">SMH2532-1</strain>
    </source>
</reference>
<proteinExistence type="predicted"/>
<feature type="region of interest" description="Disordered" evidence="1">
    <location>
        <begin position="407"/>
        <end position="433"/>
    </location>
</feature>
<keyword evidence="2" id="KW-0812">Transmembrane</keyword>
<evidence type="ECO:0000256" key="1">
    <source>
        <dbReference type="SAM" id="MobiDB-lite"/>
    </source>
</evidence>
<dbReference type="Proteomes" id="UP001174936">
    <property type="component" value="Unassembled WGS sequence"/>
</dbReference>
<name>A0AA39YHH5_9PEZI</name>